<dbReference type="GeneID" id="19970435"/>
<evidence type="ECO:0008006" key="7">
    <source>
        <dbReference type="Google" id="ProtNLM"/>
    </source>
</evidence>
<proteinExistence type="inferred from homology"/>
<dbReference type="Gene3D" id="3.40.50.720">
    <property type="entry name" value="NAD(P)-binding Rossmann-like Domain"/>
    <property type="match status" value="1"/>
</dbReference>
<dbReference type="eggNOG" id="KOG1208">
    <property type="taxonomic scope" value="Eukaryota"/>
</dbReference>
<dbReference type="InParanoid" id="W2RXB4"/>
<accession>W2RXB4</accession>
<dbReference type="Proteomes" id="UP000030752">
    <property type="component" value="Unassembled WGS sequence"/>
</dbReference>
<evidence type="ECO:0000313" key="5">
    <source>
        <dbReference type="EMBL" id="ETN41161.1"/>
    </source>
</evidence>
<gene>
    <name evidence="5" type="ORF">HMPREF1541_03096</name>
</gene>
<evidence type="ECO:0000256" key="4">
    <source>
        <dbReference type="RuleBase" id="RU000363"/>
    </source>
</evidence>
<keyword evidence="2" id="KW-0521">NADP</keyword>
<comment type="similarity">
    <text evidence="1 4">Belongs to the short-chain dehydrogenases/reductases (SDR) family.</text>
</comment>
<dbReference type="PANTHER" id="PTHR24320:SF283">
    <property type="entry name" value="RETINOL DEHYDROGENASE 11"/>
    <property type="match status" value="1"/>
</dbReference>
<sequence>MTTTTFKRETTGDEVVKACKDQVVGRTFLITGASDGSIGAEVALCLAHAAPARILLLARSASKVEPVIEKIKAIDSTVKALFIPVQLDDFDSVRTAAKQVNDATDKLDVMINCAGIMAVPDFTTNKNGIESQFATNHLGHFLLTALVFDKVTAAGRGARIVNVTSDGYQLGPCRFEDYNFKDGAEYHAWSGYGQSKTANILFTRQLAAKLSNRGITSFALHPGVILESGIGRTTTEEMLGGINEVALRETGMPFRVGDPKPMTQGTSTALVAALDPRLADQSGSYLEDCAVVPAREYATSLQNAQRLWTLSEQLVGQRFDI</sequence>
<evidence type="ECO:0000256" key="2">
    <source>
        <dbReference type="ARBA" id="ARBA00022857"/>
    </source>
</evidence>
<evidence type="ECO:0000256" key="1">
    <source>
        <dbReference type="ARBA" id="ARBA00006484"/>
    </source>
</evidence>
<name>W2RXB4_CYPE1</name>
<dbReference type="Pfam" id="PF00106">
    <property type="entry name" value="adh_short"/>
    <property type="match status" value="1"/>
</dbReference>
<dbReference type="PANTHER" id="PTHR24320">
    <property type="entry name" value="RETINOL DEHYDROGENASE"/>
    <property type="match status" value="1"/>
</dbReference>
<dbReference type="HOGENOM" id="CLU_010194_44_0_1"/>
<keyword evidence="3" id="KW-0560">Oxidoreductase</keyword>
<dbReference type="OrthoDB" id="191139at2759"/>
<evidence type="ECO:0000256" key="3">
    <source>
        <dbReference type="ARBA" id="ARBA00023002"/>
    </source>
</evidence>
<organism evidence="5 6">
    <name type="scientific">Cyphellophora europaea (strain CBS 101466)</name>
    <name type="common">Phialophora europaea</name>
    <dbReference type="NCBI Taxonomy" id="1220924"/>
    <lineage>
        <taxon>Eukaryota</taxon>
        <taxon>Fungi</taxon>
        <taxon>Dikarya</taxon>
        <taxon>Ascomycota</taxon>
        <taxon>Pezizomycotina</taxon>
        <taxon>Eurotiomycetes</taxon>
        <taxon>Chaetothyriomycetidae</taxon>
        <taxon>Chaetothyriales</taxon>
        <taxon>Cyphellophoraceae</taxon>
        <taxon>Cyphellophora</taxon>
    </lineage>
</organism>
<dbReference type="EMBL" id="KB822719">
    <property type="protein sequence ID" value="ETN41161.1"/>
    <property type="molecule type" value="Genomic_DNA"/>
</dbReference>
<dbReference type="AlphaFoldDB" id="W2RXB4"/>
<keyword evidence="6" id="KW-1185">Reference proteome</keyword>
<dbReference type="InterPro" id="IPR036291">
    <property type="entry name" value="NAD(P)-bd_dom_sf"/>
</dbReference>
<dbReference type="GO" id="GO:0016491">
    <property type="term" value="F:oxidoreductase activity"/>
    <property type="evidence" value="ECO:0007669"/>
    <property type="project" value="UniProtKB-KW"/>
</dbReference>
<dbReference type="SUPFAM" id="SSF51735">
    <property type="entry name" value="NAD(P)-binding Rossmann-fold domains"/>
    <property type="match status" value="1"/>
</dbReference>
<dbReference type="RefSeq" id="XP_008715670.1">
    <property type="nucleotide sequence ID" value="XM_008717448.1"/>
</dbReference>
<protein>
    <recommendedName>
        <fullName evidence="7">Oxidoreductase</fullName>
    </recommendedName>
</protein>
<reference evidence="5 6" key="1">
    <citation type="submission" date="2013-03" db="EMBL/GenBank/DDBJ databases">
        <title>The Genome Sequence of Phialophora europaea CBS 101466.</title>
        <authorList>
            <consortium name="The Broad Institute Genomics Platform"/>
            <person name="Cuomo C."/>
            <person name="de Hoog S."/>
            <person name="Gorbushina A."/>
            <person name="Walker B."/>
            <person name="Young S.K."/>
            <person name="Zeng Q."/>
            <person name="Gargeya S."/>
            <person name="Fitzgerald M."/>
            <person name="Haas B."/>
            <person name="Abouelleil A."/>
            <person name="Allen A.W."/>
            <person name="Alvarado L."/>
            <person name="Arachchi H.M."/>
            <person name="Berlin A.M."/>
            <person name="Chapman S.B."/>
            <person name="Gainer-Dewar J."/>
            <person name="Goldberg J."/>
            <person name="Griggs A."/>
            <person name="Gujja S."/>
            <person name="Hansen M."/>
            <person name="Howarth C."/>
            <person name="Imamovic A."/>
            <person name="Ireland A."/>
            <person name="Larimer J."/>
            <person name="McCowan C."/>
            <person name="Murphy C."/>
            <person name="Pearson M."/>
            <person name="Poon T.W."/>
            <person name="Priest M."/>
            <person name="Roberts A."/>
            <person name="Saif S."/>
            <person name="Shea T."/>
            <person name="Sisk P."/>
            <person name="Sykes S."/>
            <person name="Wortman J."/>
            <person name="Nusbaum C."/>
            <person name="Birren B."/>
        </authorList>
    </citation>
    <scope>NUCLEOTIDE SEQUENCE [LARGE SCALE GENOMIC DNA]</scope>
    <source>
        <strain evidence="5 6">CBS 101466</strain>
    </source>
</reference>
<dbReference type="VEuPathDB" id="FungiDB:HMPREF1541_03096"/>
<evidence type="ECO:0000313" key="6">
    <source>
        <dbReference type="Proteomes" id="UP000030752"/>
    </source>
</evidence>
<dbReference type="STRING" id="1220924.W2RXB4"/>
<dbReference type="InterPro" id="IPR002347">
    <property type="entry name" value="SDR_fam"/>
</dbReference>
<dbReference type="PRINTS" id="PR00081">
    <property type="entry name" value="GDHRDH"/>
</dbReference>
<dbReference type="PRINTS" id="PR00080">
    <property type="entry name" value="SDRFAMILY"/>
</dbReference>